<name>D0LVA7_HALO1</name>
<dbReference type="KEGG" id="hoh:Hoch_4979"/>
<sequence length="342" mass="34078">MATMSASIPRTRAVLGAVFAVGAMLALAGCFNQGTQATDCPTGVTCAPGWECAAAQAACILDGCGNGRVQYERGEVCDDGNILDGDGCSADCLSNESCGNGYTDVSEDCDEGDDDLVCDGDCTVPVYGDGVADNTAACDRDCSFPRCGDGVFNEFHLVQPDDGGAAYLEACDDGNDENRDDCLDVCLAARCGDGFVHSLGAGGETCDVDVDGDGVADNVAACDSDCTAPACGDGVHNAAAGEACDDGNEDDGDACVSGCAAARCGDGFVFEGEELCDDGNASNGDACPTGSGGSCEPARCGDGFIQAGVEQCDVGNGAVDTCAGGSECQPPNLPGACSCQFT</sequence>
<gene>
    <name evidence="5" type="ordered locus">Hoch_4979</name>
</gene>
<dbReference type="InterPro" id="IPR011936">
    <property type="entry name" value="Myxo_disulph_rpt"/>
</dbReference>
<dbReference type="HOGENOM" id="CLU_731081_0_0_7"/>
<organism evidence="5 6">
    <name type="scientific">Haliangium ochraceum (strain DSM 14365 / JCM 11303 / SMP-2)</name>
    <dbReference type="NCBI Taxonomy" id="502025"/>
    <lineage>
        <taxon>Bacteria</taxon>
        <taxon>Pseudomonadati</taxon>
        <taxon>Myxococcota</taxon>
        <taxon>Polyangia</taxon>
        <taxon>Haliangiales</taxon>
        <taxon>Kofleriaceae</taxon>
        <taxon>Haliangium</taxon>
    </lineage>
</organism>
<evidence type="ECO:0000256" key="3">
    <source>
        <dbReference type="ARBA" id="ARBA00023157"/>
    </source>
</evidence>
<dbReference type="Pfam" id="PF13948">
    <property type="entry name" value="DUF4215"/>
    <property type="match status" value="1"/>
</dbReference>
<proteinExistence type="predicted"/>
<dbReference type="NCBIfam" id="TIGR02232">
    <property type="entry name" value="myxo_disulf_rpt"/>
    <property type="match status" value="2"/>
</dbReference>
<dbReference type="eggNOG" id="COG5184">
    <property type="taxonomic scope" value="Bacteria"/>
</dbReference>
<dbReference type="AlphaFoldDB" id="D0LVA7"/>
<dbReference type="STRING" id="502025.Hoch_4979"/>
<feature type="chain" id="PRO_5003011567" evidence="4">
    <location>
        <begin position="29"/>
        <end position="342"/>
    </location>
</feature>
<keyword evidence="2" id="KW-0677">Repeat</keyword>
<feature type="signal peptide" evidence="4">
    <location>
        <begin position="1"/>
        <end position="28"/>
    </location>
</feature>
<evidence type="ECO:0000256" key="2">
    <source>
        <dbReference type="ARBA" id="ARBA00022737"/>
    </source>
</evidence>
<evidence type="ECO:0000256" key="4">
    <source>
        <dbReference type="SAM" id="SignalP"/>
    </source>
</evidence>
<accession>D0LVA7</accession>
<keyword evidence="1 4" id="KW-0732">Signal</keyword>
<keyword evidence="3" id="KW-1015">Disulfide bond</keyword>
<protein>
    <submittedName>
        <fullName evidence="5">Cysteine-rich repeat protein</fullName>
    </submittedName>
</protein>
<evidence type="ECO:0000313" key="6">
    <source>
        <dbReference type="Proteomes" id="UP000001880"/>
    </source>
</evidence>
<keyword evidence="6" id="KW-1185">Reference proteome</keyword>
<dbReference type="EMBL" id="CP001804">
    <property type="protein sequence ID" value="ACY17468.1"/>
    <property type="molecule type" value="Genomic_DNA"/>
</dbReference>
<evidence type="ECO:0000313" key="5">
    <source>
        <dbReference type="EMBL" id="ACY17468.1"/>
    </source>
</evidence>
<dbReference type="Proteomes" id="UP000001880">
    <property type="component" value="Chromosome"/>
</dbReference>
<reference evidence="5 6" key="1">
    <citation type="journal article" date="2010" name="Stand. Genomic Sci.">
        <title>Complete genome sequence of Haliangium ochraceum type strain (SMP-2).</title>
        <authorList>
            <consortium name="US DOE Joint Genome Institute (JGI-PGF)"/>
            <person name="Ivanova N."/>
            <person name="Daum C."/>
            <person name="Lang E."/>
            <person name="Abt B."/>
            <person name="Kopitz M."/>
            <person name="Saunders E."/>
            <person name="Lapidus A."/>
            <person name="Lucas S."/>
            <person name="Glavina Del Rio T."/>
            <person name="Nolan M."/>
            <person name="Tice H."/>
            <person name="Copeland A."/>
            <person name="Cheng J.F."/>
            <person name="Chen F."/>
            <person name="Bruce D."/>
            <person name="Goodwin L."/>
            <person name="Pitluck S."/>
            <person name="Mavromatis K."/>
            <person name="Pati A."/>
            <person name="Mikhailova N."/>
            <person name="Chen A."/>
            <person name="Palaniappan K."/>
            <person name="Land M."/>
            <person name="Hauser L."/>
            <person name="Chang Y.J."/>
            <person name="Jeffries C.D."/>
            <person name="Detter J.C."/>
            <person name="Brettin T."/>
            <person name="Rohde M."/>
            <person name="Goker M."/>
            <person name="Bristow J."/>
            <person name="Markowitz V."/>
            <person name="Eisen J.A."/>
            <person name="Hugenholtz P."/>
            <person name="Kyrpides N.C."/>
            <person name="Klenk H.P."/>
        </authorList>
    </citation>
    <scope>NUCLEOTIDE SEQUENCE [LARGE SCALE GENOMIC DNA]</scope>
    <source>
        <strain evidence="6">DSM 14365 / CIP 107738 / JCM 11303 / AJ 13395 / SMP-2</strain>
    </source>
</reference>
<evidence type="ECO:0000256" key="1">
    <source>
        <dbReference type="ARBA" id="ARBA00022729"/>
    </source>
</evidence>